<reference evidence="9 10" key="1">
    <citation type="submission" date="2016-05" db="EMBL/GenBank/DDBJ databases">
        <title>Paenibacillus oryzae. sp. nov., isolated from the rice root.</title>
        <authorList>
            <person name="Zhang J."/>
            <person name="Zhang X."/>
        </authorList>
    </citation>
    <scope>NUCLEOTIDE SEQUENCE [LARGE SCALE GENOMIC DNA]</scope>
    <source>
        <strain evidence="9 10">1DrF-4</strain>
    </source>
</reference>
<dbReference type="GO" id="GO:0005886">
    <property type="term" value="C:plasma membrane"/>
    <property type="evidence" value="ECO:0007669"/>
    <property type="project" value="UniProtKB-SubCell"/>
</dbReference>
<dbReference type="PANTHER" id="PTHR14969">
    <property type="entry name" value="SPHINGOSINE-1-PHOSPHATE PHOSPHOHYDROLASE"/>
    <property type="match status" value="1"/>
</dbReference>
<dbReference type="InterPro" id="IPR036938">
    <property type="entry name" value="PAP2/HPO_sf"/>
</dbReference>
<evidence type="ECO:0000256" key="2">
    <source>
        <dbReference type="ARBA" id="ARBA00022475"/>
    </source>
</evidence>
<dbReference type="STRING" id="1844972.A7K91_24575"/>
<evidence type="ECO:0000256" key="3">
    <source>
        <dbReference type="ARBA" id="ARBA00022692"/>
    </source>
</evidence>
<feature type="transmembrane region" description="Helical" evidence="7">
    <location>
        <begin position="165"/>
        <end position="184"/>
    </location>
</feature>
<accession>A0A1A5YLA6</accession>
<dbReference type="InterPro" id="IPR000326">
    <property type="entry name" value="PAP2/HPO"/>
</dbReference>
<name>A0A1A5YLA6_9BACL</name>
<evidence type="ECO:0000256" key="6">
    <source>
        <dbReference type="ARBA" id="ARBA00023136"/>
    </source>
</evidence>
<dbReference type="EMBL" id="LYPA01000047">
    <property type="protein sequence ID" value="OBR66394.1"/>
    <property type="molecule type" value="Genomic_DNA"/>
</dbReference>
<feature type="domain" description="Phosphatidic acid phosphatase type 2/haloperoxidase" evidence="8">
    <location>
        <begin position="68"/>
        <end position="180"/>
    </location>
</feature>
<keyword evidence="2" id="KW-1003">Cell membrane</keyword>
<keyword evidence="5 7" id="KW-1133">Transmembrane helix</keyword>
<keyword evidence="3 7" id="KW-0812">Transmembrane</keyword>
<feature type="transmembrane region" description="Helical" evidence="7">
    <location>
        <begin position="134"/>
        <end position="153"/>
    </location>
</feature>
<feature type="transmembrane region" description="Helical" evidence="7">
    <location>
        <begin position="71"/>
        <end position="88"/>
    </location>
</feature>
<evidence type="ECO:0000256" key="7">
    <source>
        <dbReference type="SAM" id="Phobius"/>
    </source>
</evidence>
<keyword evidence="10" id="KW-1185">Reference proteome</keyword>
<comment type="caution">
    <text evidence="9">The sequence shown here is derived from an EMBL/GenBank/DDBJ whole genome shotgun (WGS) entry which is preliminary data.</text>
</comment>
<proteinExistence type="predicted"/>
<sequence length="189" mass="20947">MNKLIRWIINSERRVLLWANSRTGSSMRHRFARGWFSRVTHMGGATFTLATALLFALLAPSPWSSTGWKCLLAVVISHIPVAIVKRAYRRLRPYQSMSNVTTVSRPLQDPSFPSGHTTAIFAWTVPIMLTASGAWNLLIIPLGLFLACSVGWSRMYLGLHYPTDVAAGAFVGTLSAMAVHYFWVAPVAI</sequence>
<dbReference type="AlphaFoldDB" id="A0A1A5YLA6"/>
<evidence type="ECO:0000313" key="10">
    <source>
        <dbReference type="Proteomes" id="UP000092024"/>
    </source>
</evidence>
<keyword evidence="4" id="KW-0378">Hydrolase</keyword>
<protein>
    <submittedName>
        <fullName evidence="9">Phosphoesterase</fullName>
    </submittedName>
</protein>
<gene>
    <name evidence="9" type="ORF">A7K91_24575</name>
</gene>
<evidence type="ECO:0000256" key="1">
    <source>
        <dbReference type="ARBA" id="ARBA00004651"/>
    </source>
</evidence>
<dbReference type="Gene3D" id="1.20.144.10">
    <property type="entry name" value="Phosphatidic acid phosphatase type 2/haloperoxidase"/>
    <property type="match status" value="1"/>
</dbReference>
<dbReference type="Proteomes" id="UP000092024">
    <property type="component" value="Unassembled WGS sequence"/>
</dbReference>
<dbReference type="RefSeq" id="WP_068682080.1">
    <property type="nucleotide sequence ID" value="NZ_LYPA01000047.1"/>
</dbReference>
<dbReference type="CDD" id="cd01610">
    <property type="entry name" value="PAP2_like"/>
    <property type="match status" value="1"/>
</dbReference>
<keyword evidence="6 7" id="KW-0472">Membrane</keyword>
<dbReference type="PANTHER" id="PTHR14969:SF62">
    <property type="entry name" value="DECAPRENYLPHOSPHORYL-5-PHOSPHORIBOSE PHOSPHATASE RV3807C-RELATED"/>
    <property type="match status" value="1"/>
</dbReference>
<organism evidence="9 10">
    <name type="scientific">Paenibacillus oryzae</name>
    <dbReference type="NCBI Taxonomy" id="1844972"/>
    <lineage>
        <taxon>Bacteria</taxon>
        <taxon>Bacillati</taxon>
        <taxon>Bacillota</taxon>
        <taxon>Bacilli</taxon>
        <taxon>Bacillales</taxon>
        <taxon>Paenibacillaceae</taxon>
        <taxon>Paenibacillus</taxon>
    </lineage>
</organism>
<dbReference type="SUPFAM" id="SSF48317">
    <property type="entry name" value="Acid phosphatase/Vanadium-dependent haloperoxidase"/>
    <property type="match status" value="1"/>
</dbReference>
<dbReference type="Pfam" id="PF01569">
    <property type="entry name" value="PAP2"/>
    <property type="match status" value="1"/>
</dbReference>
<evidence type="ECO:0000313" key="9">
    <source>
        <dbReference type="EMBL" id="OBR66394.1"/>
    </source>
</evidence>
<evidence type="ECO:0000256" key="4">
    <source>
        <dbReference type="ARBA" id="ARBA00022801"/>
    </source>
</evidence>
<dbReference type="GO" id="GO:0016787">
    <property type="term" value="F:hydrolase activity"/>
    <property type="evidence" value="ECO:0007669"/>
    <property type="project" value="UniProtKB-KW"/>
</dbReference>
<comment type="subcellular location">
    <subcellularLocation>
        <location evidence="1">Cell membrane</location>
        <topology evidence="1">Multi-pass membrane protein</topology>
    </subcellularLocation>
</comment>
<dbReference type="SMART" id="SM00014">
    <property type="entry name" value="acidPPc"/>
    <property type="match status" value="1"/>
</dbReference>
<evidence type="ECO:0000259" key="8">
    <source>
        <dbReference type="SMART" id="SM00014"/>
    </source>
</evidence>
<evidence type="ECO:0000256" key="5">
    <source>
        <dbReference type="ARBA" id="ARBA00022989"/>
    </source>
</evidence>
<feature type="transmembrane region" description="Helical" evidence="7">
    <location>
        <begin position="35"/>
        <end position="59"/>
    </location>
</feature>